<reference evidence="1 2" key="1">
    <citation type="submission" date="2019-03" db="EMBL/GenBank/DDBJ databases">
        <title>Metabolic potential of uncultured bacteria and archaea associated with petroleum seepage in deep-sea sediments.</title>
        <authorList>
            <person name="Dong X."/>
            <person name="Hubert C."/>
        </authorList>
    </citation>
    <scope>NUCLEOTIDE SEQUENCE [LARGE SCALE GENOMIC DNA]</scope>
    <source>
        <strain evidence="1">E44_bin92</strain>
    </source>
</reference>
<proteinExistence type="predicted"/>
<organism evidence="1 2">
    <name type="scientific">Aerophobetes bacterium</name>
    <dbReference type="NCBI Taxonomy" id="2030807"/>
    <lineage>
        <taxon>Bacteria</taxon>
        <taxon>Candidatus Aerophobota</taxon>
    </lineage>
</organism>
<gene>
    <name evidence="1" type="ORF">E3J95_01370</name>
</gene>
<name>A0A523QLN4_UNCAE</name>
<sequence length="90" mass="10641">MSNERNKPWLTKKGEPVTFNDCKNAVHSAISCMTKELKTNKVIYDSQSLSIKYDRQIAVLEVVREKFDMLDKQTRKVQRKTVKKRKKMIH</sequence>
<protein>
    <submittedName>
        <fullName evidence="1">Uncharacterized protein</fullName>
    </submittedName>
</protein>
<evidence type="ECO:0000313" key="1">
    <source>
        <dbReference type="EMBL" id="TES86690.1"/>
    </source>
</evidence>
<evidence type="ECO:0000313" key="2">
    <source>
        <dbReference type="Proteomes" id="UP000320781"/>
    </source>
</evidence>
<dbReference type="AlphaFoldDB" id="A0A523QLN4"/>
<dbReference type="Proteomes" id="UP000320781">
    <property type="component" value="Unassembled WGS sequence"/>
</dbReference>
<comment type="caution">
    <text evidence="1">The sequence shown here is derived from an EMBL/GenBank/DDBJ whole genome shotgun (WGS) entry which is preliminary data.</text>
</comment>
<dbReference type="EMBL" id="SOKU01000060">
    <property type="protein sequence ID" value="TES86690.1"/>
    <property type="molecule type" value="Genomic_DNA"/>
</dbReference>
<accession>A0A523QLN4</accession>